<keyword evidence="1" id="KW-0472">Membrane</keyword>
<sequence length="110" mass="13127">MEMFWWFPIWFWIPFTMIVGIIIWRLSRSLFESLRNNAAPKEVVAAKLIGKRTHVNGNERAYTTYYMTFECENGERREFRVKSDIYALSAEGDKGELTFQGTRFLGFKRR</sequence>
<accession>A0A4Y9J7B1</accession>
<dbReference type="EMBL" id="SPPD01000027">
    <property type="protein sequence ID" value="TFU96722.1"/>
    <property type="molecule type" value="Genomic_DNA"/>
</dbReference>
<protein>
    <submittedName>
        <fullName evidence="2">DUF2500 domain-containing protein</fullName>
    </submittedName>
</protein>
<keyword evidence="1" id="KW-0812">Transmembrane</keyword>
<comment type="caution">
    <text evidence="2">The sequence shown here is derived from an EMBL/GenBank/DDBJ whole genome shotgun (WGS) entry which is preliminary data.</text>
</comment>
<dbReference type="AlphaFoldDB" id="A0A4Y9J7B1"/>
<dbReference type="STRING" id="1432788.BU202_00935"/>
<organism evidence="2 3">
    <name type="scientific">Streptococcus cuniculi</name>
    <dbReference type="NCBI Taxonomy" id="1432788"/>
    <lineage>
        <taxon>Bacteria</taxon>
        <taxon>Bacillati</taxon>
        <taxon>Bacillota</taxon>
        <taxon>Bacilli</taxon>
        <taxon>Lactobacillales</taxon>
        <taxon>Streptococcaceae</taxon>
        <taxon>Streptococcus</taxon>
    </lineage>
</organism>
<dbReference type="Proteomes" id="UP000297253">
    <property type="component" value="Unassembled WGS sequence"/>
</dbReference>
<dbReference type="Pfam" id="PF10694">
    <property type="entry name" value="DUF2500"/>
    <property type="match status" value="1"/>
</dbReference>
<dbReference type="InterPro" id="IPR019635">
    <property type="entry name" value="DUF2500"/>
</dbReference>
<proteinExistence type="predicted"/>
<dbReference type="OrthoDB" id="282886at2"/>
<keyword evidence="1" id="KW-1133">Transmembrane helix</keyword>
<dbReference type="Gene3D" id="2.40.50.660">
    <property type="match status" value="1"/>
</dbReference>
<evidence type="ECO:0000313" key="3">
    <source>
        <dbReference type="Proteomes" id="UP000297253"/>
    </source>
</evidence>
<evidence type="ECO:0000256" key="1">
    <source>
        <dbReference type="SAM" id="Phobius"/>
    </source>
</evidence>
<reference evidence="2 3" key="1">
    <citation type="submission" date="2019-03" db="EMBL/GenBank/DDBJ databases">
        <title>Diversity of the mouse oral microbiome.</title>
        <authorList>
            <person name="Joseph S."/>
            <person name="Aduse-Opoku J."/>
            <person name="Curtis M."/>
            <person name="Wade W."/>
            <person name="Hashim A."/>
        </authorList>
    </citation>
    <scope>NUCLEOTIDE SEQUENCE [LARGE SCALE GENOMIC DNA]</scope>
    <source>
        <strain evidence="2 3">WM131</strain>
    </source>
</reference>
<feature type="transmembrane region" description="Helical" evidence="1">
    <location>
        <begin position="6"/>
        <end position="26"/>
    </location>
</feature>
<gene>
    <name evidence="2" type="ORF">E4T82_11370</name>
</gene>
<name>A0A4Y9J7B1_9STRE</name>
<evidence type="ECO:0000313" key="2">
    <source>
        <dbReference type="EMBL" id="TFU96722.1"/>
    </source>
</evidence>